<dbReference type="EMBL" id="QFFF01000001">
    <property type="protein sequence ID" value="PWG02305.1"/>
    <property type="molecule type" value="Genomic_DNA"/>
</dbReference>
<evidence type="ECO:0000313" key="7">
    <source>
        <dbReference type="Proteomes" id="UP000245916"/>
    </source>
</evidence>
<evidence type="ECO:0000259" key="5">
    <source>
        <dbReference type="Pfam" id="PF24827"/>
    </source>
</evidence>
<keyword evidence="4" id="KW-0862">Zinc</keyword>
<dbReference type="PANTHER" id="PTHR37326">
    <property type="entry name" value="BLL3975 PROTEIN"/>
    <property type="match status" value="1"/>
</dbReference>
<name>A0A2U2J1S9_9SPHN</name>
<evidence type="ECO:0000256" key="2">
    <source>
        <dbReference type="ARBA" id="ARBA00022723"/>
    </source>
</evidence>
<evidence type="ECO:0000256" key="4">
    <source>
        <dbReference type="ARBA" id="ARBA00022833"/>
    </source>
</evidence>
<dbReference type="Proteomes" id="UP000245916">
    <property type="component" value="Unassembled WGS sequence"/>
</dbReference>
<gene>
    <name evidence="6" type="ORF">DF286_05090</name>
</gene>
<dbReference type="GO" id="GO:0016788">
    <property type="term" value="F:hydrolase activity, acting on ester bonds"/>
    <property type="evidence" value="ECO:0007669"/>
    <property type="project" value="InterPro"/>
</dbReference>
<keyword evidence="2" id="KW-0479">Metal-binding</keyword>
<dbReference type="InterPro" id="IPR043795">
    <property type="entry name" value="N-alpha-Ac-DABA-like"/>
</dbReference>
<dbReference type="SUPFAM" id="SSF53187">
    <property type="entry name" value="Zn-dependent exopeptidases"/>
    <property type="match status" value="1"/>
</dbReference>
<reference evidence="6 7" key="1">
    <citation type="submission" date="2018-05" db="EMBL/GenBank/DDBJ databases">
        <title>Genome of Sphingosinicella humi QZX222.</title>
        <authorList>
            <person name="Qiao Z."/>
            <person name="Wang G."/>
        </authorList>
    </citation>
    <scope>NUCLEOTIDE SEQUENCE [LARGE SCALE GENOMIC DNA]</scope>
    <source>
        <strain evidence="6 7">QZX222</strain>
    </source>
</reference>
<dbReference type="InterPro" id="IPR053138">
    <property type="entry name" value="N-alpha-Ac-DABA_deacetylase"/>
</dbReference>
<evidence type="ECO:0000256" key="3">
    <source>
        <dbReference type="ARBA" id="ARBA00022801"/>
    </source>
</evidence>
<organism evidence="6 7">
    <name type="scientific">Allosphingosinicella humi</name>
    <dbReference type="NCBI Taxonomy" id="2068657"/>
    <lineage>
        <taxon>Bacteria</taxon>
        <taxon>Pseudomonadati</taxon>
        <taxon>Pseudomonadota</taxon>
        <taxon>Alphaproteobacteria</taxon>
        <taxon>Sphingomonadales</taxon>
        <taxon>Sphingomonadaceae</taxon>
        <taxon>Allosphingosinicella</taxon>
    </lineage>
</organism>
<proteinExistence type="predicted"/>
<dbReference type="AlphaFoldDB" id="A0A2U2J1S9"/>
<dbReference type="CDD" id="cd06251">
    <property type="entry name" value="M14_ASTE_ASPA-like"/>
    <property type="match status" value="1"/>
</dbReference>
<dbReference type="Pfam" id="PF24827">
    <property type="entry name" value="AstE_AspA_cat"/>
    <property type="match status" value="1"/>
</dbReference>
<accession>A0A2U2J1S9</accession>
<dbReference type="Gene3D" id="3.40.630.10">
    <property type="entry name" value="Zn peptidases"/>
    <property type="match status" value="1"/>
</dbReference>
<dbReference type="OrthoDB" id="9782876at2"/>
<dbReference type="InterPro" id="IPR055438">
    <property type="entry name" value="AstE_AspA_cat"/>
</dbReference>
<keyword evidence="7" id="KW-1185">Reference proteome</keyword>
<sequence>MPRGAFRIGEDEVAPGERRLVSLPMSALANRTPMALPVSVSHGKRDGPTLFVSAALHGDELTGVAICRRLLASKALAITRGTLLMVPIVNAFGFIGHSRYLPDRRDLNRSFPGSASGSLAAQLAHIFLNEVVARSDFGIDLHSAAIHRCNLPQIRVDSHDEESLRLAQAFGAPIIVHSAPHENSLRRTARERGVPVIVYEGGEGLRVDELSVSVGLRGVLSVMAHLGMIRKRRGKRRTPALSTSSRWVRAEQSGIFRPFKGIGDHVDAGERLGVVADPYGESETGVVASLAGIVIGRANIPAVNQGDALFHIARVQNASQLGAHYERLERELDTERLLDEDEIR</sequence>
<protein>
    <submittedName>
        <fullName evidence="6">Succinylglutamate desuccinylase</fullName>
    </submittedName>
</protein>
<dbReference type="GO" id="GO:0016811">
    <property type="term" value="F:hydrolase activity, acting on carbon-nitrogen (but not peptide) bonds, in linear amides"/>
    <property type="evidence" value="ECO:0007669"/>
    <property type="project" value="InterPro"/>
</dbReference>
<evidence type="ECO:0000256" key="1">
    <source>
        <dbReference type="ARBA" id="ARBA00001947"/>
    </source>
</evidence>
<comment type="caution">
    <text evidence="6">The sequence shown here is derived from an EMBL/GenBank/DDBJ whole genome shotgun (WGS) entry which is preliminary data.</text>
</comment>
<evidence type="ECO:0000313" key="6">
    <source>
        <dbReference type="EMBL" id="PWG02305.1"/>
    </source>
</evidence>
<keyword evidence="3" id="KW-0378">Hydrolase</keyword>
<comment type="cofactor">
    <cofactor evidence="1">
        <name>Zn(2+)</name>
        <dbReference type="ChEBI" id="CHEBI:29105"/>
    </cofactor>
</comment>
<dbReference type="GO" id="GO:0046872">
    <property type="term" value="F:metal ion binding"/>
    <property type="evidence" value="ECO:0007669"/>
    <property type="project" value="UniProtKB-KW"/>
</dbReference>
<dbReference type="PIRSF" id="PIRSF039012">
    <property type="entry name" value="ASP"/>
    <property type="match status" value="1"/>
</dbReference>
<dbReference type="PANTHER" id="PTHR37326:SF2">
    <property type="entry name" value="SUCCINYLGLUTAMATE DESUCCINYLASE_ASPARTOACYLASE FAMILY PROTEIN"/>
    <property type="match status" value="1"/>
</dbReference>
<dbReference type="RefSeq" id="WP_109270445.1">
    <property type="nucleotide sequence ID" value="NZ_QFFF01000001.1"/>
</dbReference>
<feature type="domain" description="Succinylglutamate desuccinylase/Aspartoacylase catalytic" evidence="5">
    <location>
        <begin position="46"/>
        <end position="226"/>
    </location>
</feature>